<dbReference type="Proteomes" id="UP000292087">
    <property type="component" value="Unassembled WGS sequence"/>
</dbReference>
<dbReference type="PANTHER" id="PTHR43792:SF1">
    <property type="entry name" value="N-ACETYLTRANSFERASE DOMAIN-CONTAINING PROTEIN"/>
    <property type="match status" value="1"/>
</dbReference>
<evidence type="ECO:0000313" key="2">
    <source>
        <dbReference type="EMBL" id="TAA31164.1"/>
    </source>
</evidence>
<dbReference type="EMBL" id="SHMB01000002">
    <property type="protein sequence ID" value="TAA31164.1"/>
    <property type="molecule type" value="Genomic_DNA"/>
</dbReference>
<comment type="caution">
    <text evidence="2">The sequence shown here is derived from an EMBL/GenBank/DDBJ whole genome shotgun (WGS) entry which is preliminary data.</text>
</comment>
<dbReference type="Proteomes" id="UP000291286">
    <property type="component" value="Unassembled WGS sequence"/>
</dbReference>
<evidence type="ECO:0000313" key="5">
    <source>
        <dbReference type="Proteomes" id="UP000292087"/>
    </source>
</evidence>
<dbReference type="GO" id="GO:0016747">
    <property type="term" value="F:acyltransferase activity, transferring groups other than amino-acyl groups"/>
    <property type="evidence" value="ECO:0007669"/>
    <property type="project" value="InterPro"/>
</dbReference>
<name>A0A4Q8LKX8_9GAMM</name>
<dbReference type="Gene3D" id="3.40.630.30">
    <property type="match status" value="1"/>
</dbReference>
<protein>
    <submittedName>
        <fullName evidence="2">N-acetyltransferase</fullName>
    </submittedName>
</protein>
<feature type="domain" description="N-acetyltransferase" evidence="1">
    <location>
        <begin position="14"/>
        <end position="174"/>
    </location>
</feature>
<evidence type="ECO:0000313" key="4">
    <source>
        <dbReference type="Proteomes" id="UP000291286"/>
    </source>
</evidence>
<dbReference type="InterPro" id="IPR051531">
    <property type="entry name" value="N-acetyltransferase"/>
</dbReference>
<dbReference type="AlphaFoldDB" id="A0A4Q8LKX8"/>
<organism evidence="2 4">
    <name type="scientific">Pseudoxanthomonas winnipegensis</name>
    <dbReference type="NCBI Taxonomy" id="2480810"/>
    <lineage>
        <taxon>Bacteria</taxon>
        <taxon>Pseudomonadati</taxon>
        <taxon>Pseudomonadota</taxon>
        <taxon>Gammaproteobacteria</taxon>
        <taxon>Lysobacterales</taxon>
        <taxon>Lysobacteraceae</taxon>
        <taxon>Pseudoxanthomonas</taxon>
    </lineage>
</organism>
<proteinExistence type="predicted"/>
<evidence type="ECO:0000259" key="1">
    <source>
        <dbReference type="PROSITE" id="PS51186"/>
    </source>
</evidence>
<dbReference type="PANTHER" id="PTHR43792">
    <property type="entry name" value="GNAT FAMILY, PUTATIVE (AFU_ORTHOLOGUE AFUA_3G00765)-RELATED-RELATED"/>
    <property type="match status" value="1"/>
</dbReference>
<dbReference type="Pfam" id="PF13302">
    <property type="entry name" value="Acetyltransf_3"/>
    <property type="match status" value="1"/>
</dbReference>
<dbReference type="SUPFAM" id="SSF55729">
    <property type="entry name" value="Acyl-CoA N-acyltransferases (Nat)"/>
    <property type="match status" value="1"/>
</dbReference>
<accession>A0A4Q8LKX8</accession>
<dbReference type="InterPro" id="IPR000182">
    <property type="entry name" value="GNAT_dom"/>
</dbReference>
<keyword evidence="2" id="KW-0808">Transferase</keyword>
<evidence type="ECO:0000313" key="3">
    <source>
        <dbReference type="EMBL" id="TAA33794.1"/>
    </source>
</evidence>
<reference evidence="4 5" key="1">
    <citation type="submission" date="2019-02" db="EMBL/GenBank/DDBJ databases">
        <title>WGS of Pseudoxanthomonas species novum from clinical isolates.</title>
        <authorList>
            <person name="Bernier A.-M."/>
            <person name="Bernard K."/>
            <person name="Vachon A."/>
        </authorList>
    </citation>
    <scope>NUCLEOTIDE SEQUENCE [LARGE SCALE GENOMIC DNA]</scope>
    <source>
        <strain evidence="3 5">NML140781</strain>
        <strain evidence="2 4">NML171202</strain>
    </source>
</reference>
<dbReference type="InterPro" id="IPR016181">
    <property type="entry name" value="Acyl_CoA_acyltransferase"/>
</dbReference>
<dbReference type="RefSeq" id="WP_130516804.1">
    <property type="nucleotide sequence ID" value="NZ_SHLZ01000005.1"/>
</dbReference>
<gene>
    <name evidence="3" type="ORF">EA656_15310</name>
    <name evidence="2" type="ORF">EA661_06155</name>
</gene>
<dbReference type="PROSITE" id="PS51186">
    <property type="entry name" value="GNAT"/>
    <property type="match status" value="1"/>
</dbReference>
<sequence length="193" mass="21540">MHTFDLFPYSFAGLRLRALRLDDLDAFHAYRRDPAVARFQGWPPMDRPACEAFLREQAGHDALVPDGWRQLALARAQDDALIGDVGVWLSADATQAEFGLSITPDAQGQGHGTACVRGLLERLACLPSLVEIHAASDLRNLPCLALLQRAGMTPSHRREDEYKGEWCVEQVFVTRLEPHRHLADTTALRTDKT</sequence>
<accession>A0A4Q8LR35</accession>
<dbReference type="EMBL" id="SHMF01000004">
    <property type="protein sequence ID" value="TAA33794.1"/>
    <property type="molecule type" value="Genomic_DNA"/>
</dbReference>